<comment type="catalytic activity">
    <reaction evidence="20 22">
        <text>ATP + H2O = ADP + phosphate + H(+)</text>
        <dbReference type="Rhea" id="RHEA:13065"/>
        <dbReference type="ChEBI" id="CHEBI:15377"/>
        <dbReference type="ChEBI" id="CHEBI:15378"/>
        <dbReference type="ChEBI" id="CHEBI:30616"/>
        <dbReference type="ChEBI" id="CHEBI:43474"/>
        <dbReference type="ChEBI" id="CHEBI:456216"/>
        <dbReference type="EC" id="3.6.4.12"/>
    </reaction>
</comment>
<evidence type="ECO:0000256" key="13">
    <source>
        <dbReference type="ARBA" id="ARBA00023004"/>
    </source>
</evidence>
<evidence type="ECO:0000256" key="15">
    <source>
        <dbReference type="ARBA" id="ARBA00023125"/>
    </source>
</evidence>
<evidence type="ECO:0000256" key="9">
    <source>
        <dbReference type="ARBA" id="ARBA00022763"/>
    </source>
</evidence>
<evidence type="ECO:0000256" key="22">
    <source>
        <dbReference type="RuleBase" id="RU367041"/>
    </source>
</evidence>
<dbReference type="InterPro" id="IPR047187">
    <property type="entry name" value="SF1_C_Upf1"/>
</dbReference>
<sequence>MAQLEELELLKKSLWEEAERPADLFEKKVEASFSKTVLSRGMDNRYLVLAVNIVQNEEGTHEKHLIITASQSLENKELCILRNDWCSVPVEPGDIIHLEGDCLSDTWIIDEDFGYLILYPDMLISGTSIASSIRCMRRAVLNETFRSSDPATRQMLIGTVLHEVFQKAISNSFAPEKLQDFALQTVQEIRHLKEMYRLSLNQEEIKQEVEEYLPSFSKWARDFMHKYTSGDFPQMQLSLPSDSNNTNSTCNIEVINSLDIEESIWSPRFGLKGKIDVTVGVKIHRGCKTRYKIMPLELKTGKELNSIEHRSQLVLYTVLNQERRADPEAGLLLYLKTGHMYPVPANHLDKRELLRLRNQMAFSLLHRISKSAIEKEKTQLASLPQIIEDQQTCKYCSQIGNCVLYSRAVEQQMDDSSVPIGMLPKIKEETQHLKLTHLEYFSLWCLMLTLESQSKDNKKNHQHIWLMPASKMEESGNCIGNLIRTECVKTVCDGQYLHNFQRKNGDIPVTNLMAGDRIILSGEERTLFALSRGYVKEINKTSVTCLLDRNLSVLPESTLFRLDQEEKTCNIDTPLGNLSKLMENTSVSQKLRDLIIDFREPHFISYLSSVLPYDAKDTVACILKGLNKPQRQAMKKVLLSKDYTLIVGMPGTGKTTTICTLVRILYACGFSVLLTSYTHSAVDNILLKLAKFKIGFLRLGQTQKVHQDIQKFTEEEICRSKSIKSLALLEELYNSHRIVATTCMGINHPIFSRKTFDFCIVDEASQISQPVCLGPLFFSRRFVLVGDHQQLPPLVLNSEARVLGMGESLFKRLEQNKNAVVQLTVQYRMNSKIMSLSNKLTYEGKLECGSDKVANAVISLPHFKDIKLELEFYADYSENPWMIGVFEPNNPVCFLNTDKVPAPEQVEKGGVSNMTEAKLIVFLTSVFIKAGCKPSDIGIIAPYRQQLKIINDLLFHSSIRMVEVNTVDKYQGRDKSIILVSFVRSDKDGPLGELLKDWRRLNVAITRAKHKLILLGCVPSLNRYPPLGKLLDHLNSEKLIMDLPSEEHESLCHVLGDFQRR</sequence>
<keyword evidence="10 22" id="KW-0378">Hydrolase</keyword>
<evidence type="ECO:0000256" key="12">
    <source>
        <dbReference type="ARBA" id="ARBA00022840"/>
    </source>
</evidence>
<dbReference type="FunFam" id="3.40.50.300:FF:000789">
    <property type="entry name" value="DNA replication ATP-dependent helicase/nuclease DNA2"/>
    <property type="match status" value="1"/>
</dbReference>
<keyword evidence="3 22" id="KW-0004">4Fe-4S</keyword>
<evidence type="ECO:0000256" key="19">
    <source>
        <dbReference type="ARBA" id="ARBA00023268"/>
    </source>
</evidence>
<evidence type="ECO:0000259" key="23">
    <source>
        <dbReference type="Pfam" id="PF08696"/>
    </source>
</evidence>
<dbReference type="Pfam" id="PF21123">
    <property type="entry name" value="Dna2_Rift"/>
    <property type="match status" value="1"/>
</dbReference>
<dbReference type="InterPro" id="IPR048459">
    <property type="entry name" value="DNA2_Rift"/>
</dbReference>
<evidence type="ECO:0000256" key="7">
    <source>
        <dbReference type="ARBA" id="ARBA00022741"/>
    </source>
</evidence>
<dbReference type="PANTHER" id="PTHR10887">
    <property type="entry name" value="DNA2/NAM7 HELICASE FAMILY"/>
    <property type="match status" value="1"/>
</dbReference>
<evidence type="ECO:0000256" key="21">
    <source>
        <dbReference type="ARBA" id="ARBA00064446"/>
    </source>
</evidence>
<dbReference type="EC" id="3.1.-.-" evidence="22"/>
<evidence type="ECO:0000259" key="26">
    <source>
        <dbReference type="Pfam" id="PF21123"/>
    </source>
</evidence>
<dbReference type="Pfam" id="PF13086">
    <property type="entry name" value="AAA_11"/>
    <property type="match status" value="2"/>
</dbReference>
<comment type="subunit">
    <text evidence="21">Interacts with BLM and WDHD1.</text>
</comment>
<dbReference type="InterPro" id="IPR014808">
    <property type="entry name" value="DNA_replication_fac_Dna2_N"/>
</dbReference>
<evidence type="ECO:0000313" key="27">
    <source>
        <dbReference type="Proteomes" id="UP000515165"/>
    </source>
</evidence>
<dbReference type="GO" id="GO:0033567">
    <property type="term" value="P:DNA replication, Okazaki fragment processing"/>
    <property type="evidence" value="ECO:0007669"/>
    <property type="project" value="UniProtKB-UniRule"/>
</dbReference>
<dbReference type="FunFam" id="3.40.50.300:FF:000721">
    <property type="entry name" value="DNA replication ATP-dependent helicase/nuclease DNA2"/>
    <property type="match status" value="1"/>
</dbReference>
<feature type="domain" description="DNA2 rift barrel" evidence="26">
    <location>
        <begin position="469"/>
        <end position="566"/>
    </location>
</feature>
<keyword evidence="4 22" id="KW-0235">DNA replication</keyword>
<feature type="domain" description="DNA2/NAM7 helicase helicase" evidence="24">
    <location>
        <begin position="729"/>
        <end position="796"/>
    </location>
</feature>
<protein>
    <recommendedName>
        <fullName evidence="22">DNA replication ATP-dependent helicase/nuclease</fullName>
        <ecNumber evidence="22">3.1.-.-</ecNumber>
        <ecNumber evidence="22">3.6.4.12</ecNumber>
    </recommendedName>
</protein>
<evidence type="ECO:0000256" key="6">
    <source>
        <dbReference type="ARBA" id="ARBA00022723"/>
    </source>
</evidence>
<evidence type="ECO:0000256" key="18">
    <source>
        <dbReference type="ARBA" id="ARBA00023242"/>
    </source>
</evidence>
<dbReference type="InterPro" id="IPR026851">
    <property type="entry name" value="Dna2/JHS1_DEXXQ-box"/>
</dbReference>
<feature type="domain" description="DNA2/NAM7 helicase-like C-terminal" evidence="25">
    <location>
        <begin position="806"/>
        <end position="1017"/>
    </location>
</feature>
<evidence type="ECO:0000256" key="4">
    <source>
        <dbReference type="ARBA" id="ARBA00022705"/>
    </source>
</evidence>
<keyword evidence="5 22" id="KW-0540">Nuclease</keyword>
<name>A0A6J2D8X1_ZALCA</name>
<evidence type="ECO:0000256" key="3">
    <source>
        <dbReference type="ARBA" id="ARBA00022485"/>
    </source>
</evidence>
<keyword evidence="9 22" id="KW-0227">DNA damage</keyword>
<dbReference type="CDD" id="cd18041">
    <property type="entry name" value="DEXXQc_DNA2"/>
    <property type="match status" value="1"/>
</dbReference>
<dbReference type="GO" id="GO:0017108">
    <property type="term" value="F:5'-flap endonuclease activity"/>
    <property type="evidence" value="ECO:0007669"/>
    <property type="project" value="UniProtKB-UniRule"/>
</dbReference>
<dbReference type="CTD" id="1763"/>
<evidence type="ECO:0000256" key="11">
    <source>
        <dbReference type="ARBA" id="ARBA00022806"/>
    </source>
</evidence>
<dbReference type="GO" id="GO:0071932">
    <property type="term" value="P:replication fork reversal"/>
    <property type="evidence" value="ECO:0007669"/>
    <property type="project" value="TreeGrafter"/>
</dbReference>
<evidence type="ECO:0000256" key="2">
    <source>
        <dbReference type="ARBA" id="ARBA00007913"/>
    </source>
</evidence>
<dbReference type="AlphaFoldDB" id="A0A6J2D8X1"/>
<keyword evidence="13 22" id="KW-0408">Iron</keyword>
<evidence type="ECO:0000256" key="14">
    <source>
        <dbReference type="ARBA" id="ARBA00023014"/>
    </source>
</evidence>
<keyword evidence="16 22" id="KW-0496">Mitochondrion</keyword>
<dbReference type="GO" id="GO:0006281">
    <property type="term" value="P:DNA repair"/>
    <property type="evidence" value="ECO:0007669"/>
    <property type="project" value="UniProtKB-KW"/>
</dbReference>
<dbReference type="InterPro" id="IPR045055">
    <property type="entry name" value="DNA2/NAM7-like"/>
</dbReference>
<dbReference type="GeneID" id="113923849"/>
<dbReference type="GO" id="GO:0005634">
    <property type="term" value="C:nucleus"/>
    <property type="evidence" value="ECO:0007669"/>
    <property type="project" value="UniProtKB-SubCell"/>
</dbReference>
<dbReference type="FunFam" id="3.40.50.300:FF:000915">
    <property type="entry name" value="DNA replication ATP-dependent helicase/nuclease DNA2"/>
    <property type="match status" value="1"/>
</dbReference>
<keyword evidence="12 22" id="KW-0067">ATP-binding</keyword>
<dbReference type="EC" id="3.6.4.12" evidence="22"/>
<keyword evidence="27" id="KW-1185">Reference proteome</keyword>
<comment type="cofactor">
    <cofactor evidence="1">
        <name>[4Fe-4S] cluster</name>
        <dbReference type="ChEBI" id="CHEBI:49883"/>
    </cofactor>
</comment>
<evidence type="ECO:0000256" key="5">
    <source>
        <dbReference type="ARBA" id="ARBA00022722"/>
    </source>
</evidence>
<dbReference type="CDD" id="cd18808">
    <property type="entry name" value="SF1_C_Upf1"/>
    <property type="match status" value="1"/>
</dbReference>
<dbReference type="CDD" id="cd22318">
    <property type="entry name" value="DNA2_N-like"/>
    <property type="match status" value="1"/>
</dbReference>
<dbReference type="GO" id="GO:0046872">
    <property type="term" value="F:metal ion binding"/>
    <property type="evidence" value="ECO:0007669"/>
    <property type="project" value="UniProtKB-UniRule"/>
</dbReference>
<dbReference type="Gene3D" id="3.40.50.300">
    <property type="entry name" value="P-loop containing nucleotide triphosphate hydrolases"/>
    <property type="match status" value="2"/>
</dbReference>
<evidence type="ECO:0000256" key="1">
    <source>
        <dbReference type="ARBA" id="ARBA00001966"/>
    </source>
</evidence>
<keyword evidence="18 22" id="KW-0539">Nucleus</keyword>
<keyword evidence="19 22" id="KW-0511">Multifunctional enzyme</keyword>
<dbReference type="Proteomes" id="UP000515165">
    <property type="component" value="Chromosome 15"/>
</dbReference>
<keyword evidence="15 22" id="KW-0238">DNA-binding</keyword>
<keyword evidence="11 22" id="KW-0347">Helicase</keyword>
<comment type="similarity">
    <text evidence="2 22">Belongs to the DNA2/NAM7 helicase family.</text>
</comment>
<dbReference type="GO" id="GO:0017116">
    <property type="term" value="F:single-stranded DNA helicase activity"/>
    <property type="evidence" value="ECO:0007669"/>
    <property type="project" value="UniProtKB-UniRule"/>
</dbReference>
<evidence type="ECO:0000256" key="17">
    <source>
        <dbReference type="ARBA" id="ARBA00023204"/>
    </source>
</evidence>
<gene>
    <name evidence="28" type="primary">DNA2</name>
</gene>
<keyword evidence="6 22" id="KW-0479">Metal-binding</keyword>
<evidence type="ECO:0000256" key="10">
    <source>
        <dbReference type="ARBA" id="ARBA00022801"/>
    </source>
</evidence>
<keyword evidence="8" id="KW-0255">Endonuclease</keyword>
<evidence type="ECO:0000313" key="28">
    <source>
        <dbReference type="RefSeq" id="XP_027452825.1"/>
    </source>
</evidence>
<keyword evidence="14 22" id="KW-0411">Iron-sulfur</keyword>
<evidence type="ECO:0000256" key="20">
    <source>
        <dbReference type="ARBA" id="ARBA00047995"/>
    </source>
</evidence>
<dbReference type="InterPro" id="IPR041677">
    <property type="entry name" value="DNA2/NAM7_AAA_11"/>
</dbReference>
<dbReference type="SUPFAM" id="SSF52540">
    <property type="entry name" value="P-loop containing nucleoside triphosphate hydrolases"/>
    <property type="match status" value="1"/>
</dbReference>
<dbReference type="GO" id="GO:0003677">
    <property type="term" value="F:DNA binding"/>
    <property type="evidence" value="ECO:0007669"/>
    <property type="project" value="UniProtKB-UniRule"/>
</dbReference>
<organism evidence="27 28">
    <name type="scientific">Zalophus californianus</name>
    <name type="common">California sealion</name>
    <dbReference type="NCBI Taxonomy" id="9704"/>
    <lineage>
        <taxon>Eukaryota</taxon>
        <taxon>Metazoa</taxon>
        <taxon>Chordata</taxon>
        <taxon>Craniata</taxon>
        <taxon>Vertebrata</taxon>
        <taxon>Euteleostomi</taxon>
        <taxon>Mammalia</taxon>
        <taxon>Eutheria</taxon>
        <taxon>Laurasiatheria</taxon>
        <taxon>Carnivora</taxon>
        <taxon>Caniformia</taxon>
        <taxon>Pinnipedia</taxon>
        <taxon>Otariidae</taxon>
        <taxon>Zalophus</taxon>
    </lineage>
</organism>
<dbReference type="PANTHER" id="PTHR10887:SF433">
    <property type="entry name" value="DNA REPLICATION ATP-DEPENDENT HELICASE_NUCLEASE DNA2"/>
    <property type="match status" value="1"/>
</dbReference>
<dbReference type="GO" id="GO:0051539">
    <property type="term" value="F:4 iron, 4 sulfur cluster binding"/>
    <property type="evidence" value="ECO:0007669"/>
    <property type="project" value="UniProtKB-UniRule"/>
</dbReference>
<dbReference type="InterPro" id="IPR041679">
    <property type="entry name" value="DNA2/NAM7-like_C"/>
</dbReference>
<evidence type="ECO:0000256" key="16">
    <source>
        <dbReference type="ARBA" id="ARBA00023128"/>
    </source>
</evidence>
<reference evidence="28" key="1">
    <citation type="submission" date="2025-08" db="UniProtKB">
        <authorList>
            <consortium name="RefSeq"/>
        </authorList>
    </citation>
    <scope>IDENTIFICATION</scope>
    <source>
        <tissue evidence="28">Blood</tissue>
    </source>
</reference>
<evidence type="ECO:0000259" key="25">
    <source>
        <dbReference type="Pfam" id="PF13087"/>
    </source>
</evidence>
<dbReference type="GO" id="GO:0005739">
    <property type="term" value="C:mitochondrion"/>
    <property type="evidence" value="ECO:0007669"/>
    <property type="project" value="UniProtKB-SubCell"/>
</dbReference>
<dbReference type="RefSeq" id="XP_027452825.1">
    <property type="nucleotide sequence ID" value="XM_027597024.2"/>
</dbReference>
<comment type="subcellular location">
    <subcellularLocation>
        <location evidence="22">Nucleus</location>
    </subcellularLocation>
    <subcellularLocation>
        <location evidence="22">Mitochondrion</location>
    </subcellularLocation>
</comment>
<dbReference type="Gene3D" id="3.90.320.10">
    <property type="match status" value="1"/>
</dbReference>
<dbReference type="GO" id="GO:0005524">
    <property type="term" value="F:ATP binding"/>
    <property type="evidence" value="ECO:0007669"/>
    <property type="project" value="UniProtKB-UniRule"/>
</dbReference>
<dbReference type="Pfam" id="PF13087">
    <property type="entry name" value="AAA_12"/>
    <property type="match status" value="1"/>
</dbReference>
<dbReference type="OrthoDB" id="306218at2759"/>
<dbReference type="KEGG" id="zca:113923849"/>
<comment type="function">
    <text evidence="22">Key enzyme involved in DNA replication and DNA repair. Involved in Okazaki fragments processing by cleaving long flaps that escape FEN1: flaps that are longer than 27 nucleotides are coated by replication protein A complex (RPA), leading to recruit DNA2 which cleaves the flap until it is too short to bind RPA and becomes a substrate for FEN1. Also involved in 5'-end resection of DNA during double-strand break (DSB) repair by mediating the cleavage of 5'-ssDNA.</text>
</comment>
<keyword evidence="7 22" id="KW-0547">Nucleotide-binding</keyword>
<feature type="domain" description="DNA replication factor Dna2 N-terminal" evidence="23">
    <location>
        <begin position="73"/>
        <end position="280"/>
    </location>
</feature>
<accession>A0A6J2D8X1</accession>
<dbReference type="InterPro" id="IPR011604">
    <property type="entry name" value="PDDEXK-like_dom_sf"/>
</dbReference>
<evidence type="ECO:0000256" key="8">
    <source>
        <dbReference type="ARBA" id="ARBA00022759"/>
    </source>
</evidence>
<dbReference type="InterPro" id="IPR027417">
    <property type="entry name" value="P-loop_NTPase"/>
</dbReference>
<evidence type="ECO:0000259" key="24">
    <source>
        <dbReference type="Pfam" id="PF13086"/>
    </source>
</evidence>
<keyword evidence="17 22" id="KW-0234">DNA repair</keyword>
<proteinExistence type="inferred from homology"/>
<dbReference type="Pfam" id="PF08696">
    <property type="entry name" value="Dna2"/>
    <property type="match status" value="1"/>
</dbReference>
<feature type="domain" description="DNA2/NAM7 helicase helicase" evidence="24">
    <location>
        <begin position="626"/>
        <end position="724"/>
    </location>
</feature>